<dbReference type="Gene3D" id="3.40.1280.10">
    <property type="match status" value="1"/>
</dbReference>
<dbReference type="PANTHER" id="PTHR12029:SF11">
    <property type="entry name" value="METHYLTRANSFERASE TARBP1-RELATED"/>
    <property type="match status" value="1"/>
</dbReference>
<keyword evidence="6" id="KW-1185">Reference proteome</keyword>
<evidence type="ECO:0000313" key="6">
    <source>
        <dbReference type="Proteomes" id="UP001149090"/>
    </source>
</evidence>
<comment type="caution">
    <text evidence="5">The sequence shown here is derived from an EMBL/GenBank/DDBJ whole genome shotgun (WGS) entry which is preliminary data.</text>
</comment>
<protein>
    <submittedName>
        <fullName evidence="5">RNA methyltransferase</fullName>
    </submittedName>
</protein>
<evidence type="ECO:0000259" key="4">
    <source>
        <dbReference type="Pfam" id="PF00588"/>
    </source>
</evidence>
<dbReference type="InterPro" id="IPR044748">
    <property type="entry name" value="Trm3/TARBP1_C"/>
</dbReference>
<dbReference type="PANTHER" id="PTHR12029">
    <property type="entry name" value="RNA METHYLTRANSFERASE"/>
    <property type="match status" value="1"/>
</dbReference>
<dbReference type="GO" id="GO:0003723">
    <property type="term" value="F:RNA binding"/>
    <property type="evidence" value="ECO:0007669"/>
    <property type="project" value="InterPro"/>
</dbReference>
<dbReference type="GO" id="GO:0016423">
    <property type="term" value="F:tRNA (guanine) methyltransferase activity"/>
    <property type="evidence" value="ECO:0007669"/>
    <property type="project" value="InterPro"/>
</dbReference>
<dbReference type="InterPro" id="IPR029026">
    <property type="entry name" value="tRNA_m1G_MTases_N"/>
</dbReference>
<dbReference type="OrthoDB" id="241340at2759"/>
<evidence type="ECO:0000313" key="5">
    <source>
        <dbReference type="EMBL" id="KAJ5072993.1"/>
    </source>
</evidence>
<accession>A0A9Q0LHQ5</accession>
<keyword evidence="1 5" id="KW-0489">Methyltransferase</keyword>
<evidence type="ECO:0000256" key="1">
    <source>
        <dbReference type="ARBA" id="ARBA00022603"/>
    </source>
</evidence>
<dbReference type="EMBL" id="JAPDFW010000078">
    <property type="protein sequence ID" value="KAJ5072993.1"/>
    <property type="molecule type" value="Genomic_DNA"/>
</dbReference>
<organism evidence="5 6">
    <name type="scientific">Anaeramoeba ignava</name>
    <name type="common">Anaerobic marine amoeba</name>
    <dbReference type="NCBI Taxonomy" id="1746090"/>
    <lineage>
        <taxon>Eukaryota</taxon>
        <taxon>Metamonada</taxon>
        <taxon>Anaeramoebidae</taxon>
        <taxon>Anaeramoeba</taxon>
    </lineage>
</organism>
<dbReference type="CDD" id="cd18091">
    <property type="entry name" value="SpoU-like_TRM3-like"/>
    <property type="match status" value="1"/>
</dbReference>
<dbReference type="InterPro" id="IPR029028">
    <property type="entry name" value="Alpha/beta_knot_MTases"/>
</dbReference>
<keyword evidence="2" id="KW-0808">Transferase</keyword>
<dbReference type="InterPro" id="IPR001537">
    <property type="entry name" value="SpoU_MeTrfase"/>
</dbReference>
<proteinExistence type="predicted"/>
<gene>
    <name evidence="5" type="ORF">M0811_09207</name>
</gene>
<name>A0A9Q0LHQ5_ANAIG</name>
<dbReference type="Proteomes" id="UP001149090">
    <property type="component" value="Unassembled WGS sequence"/>
</dbReference>
<sequence length="461" mass="53728">MINRNKIRILQIANLLFPQTSDKIRNECLKEFWLVSQERNIVPIRKMVDIFGMQLFMRYSNEFITEEHFWDPLFDQLLTLKSEFGLSSLFIMYQLYQKIEGDPKRIFIEKFYRFLLACLTTTNTGVKKVAQFIMKELLDKAEIQVSGMETLNKYFEKSRDACLNIEQVKSHLSQFNLDSSLSELFEEALKDTDLSFDPSYAIVPLDILQQISQILLGKEDEITSRIQDELELKLNQKSKINLKENSKEKIKKDAKEELNENSKEKTKKDAKQKISPWEQISSEFINLEIEERRKNYETRKKQNIIVCGSLLARTPNLGGLTRTCEIFNAEMLTINDMQVTKDPEFQKISVGAERWISIKEVKMESLPQFFQQKRQEGFVIIGLEQTNDSKLLSDFEFPQKVVIVVGHEKEGIPSSLMDLMDLCLEIPQFGVIRSLNAHVSTSIAIWEFTNQSLKRTQNNLN</sequence>
<dbReference type="InterPro" id="IPR045330">
    <property type="entry name" value="TRM3/TARBP1"/>
</dbReference>
<feature type="domain" description="tRNA/rRNA methyltransferase SpoU type" evidence="4">
    <location>
        <begin position="312"/>
        <end position="445"/>
    </location>
</feature>
<dbReference type="GO" id="GO:0030488">
    <property type="term" value="P:tRNA methylation"/>
    <property type="evidence" value="ECO:0007669"/>
    <property type="project" value="InterPro"/>
</dbReference>
<feature type="region of interest" description="Disordered" evidence="3">
    <location>
        <begin position="250"/>
        <end position="272"/>
    </location>
</feature>
<reference evidence="5" key="1">
    <citation type="submission" date="2022-10" db="EMBL/GenBank/DDBJ databases">
        <title>Novel sulphate-reducing endosymbionts in the free-living metamonad Anaeramoeba.</title>
        <authorList>
            <person name="Jerlstrom-Hultqvist J."/>
            <person name="Cepicka I."/>
            <person name="Gallot-Lavallee L."/>
            <person name="Salas-Leiva D."/>
            <person name="Curtis B.A."/>
            <person name="Zahonova K."/>
            <person name="Pipaliya S."/>
            <person name="Dacks J."/>
            <person name="Roger A.J."/>
        </authorList>
    </citation>
    <scope>NUCLEOTIDE SEQUENCE</scope>
    <source>
        <strain evidence="5">BMAN</strain>
    </source>
</reference>
<evidence type="ECO:0000256" key="3">
    <source>
        <dbReference type="SAM" id="MobiDB-lite"/>
    </source>
</evidence>
<dbReference type="AlphaFoldDB" id="A0A9Q0LHQ5"/>
<dbReference type="Pfam" id="PF00588">
    <property type="entry name" value="SpoU_methylase"/>
    <property type="match status" value="1"/>
</dbReference>
<dbReference type="SUPFAM" id="SSF75217">
    <property type="entry name" value="alpha/beta knot"/>
    <property type="match status" value="1"/>
</dbReference>
<evidence type="ECO:0000256" key="2">
    <source>
        <dbReference type="ARBA" id="ARBA00022679"/>
    </source>
</evidence>